<keyword evidence="2" id="KW-1185">Reference proteome</keyword>
<name>A0A0K0DI49_ANGCA</name>
<organism evidence="2 3">
    <name type="scientific">Angiostrongylus cantonensis</name>
    <name type="common">Rat lungworm</name>
    <dbReference type="NCBI Taxonomy" id="6313"/>
    <lineage>
        <taxon>Eukaryota</taxon>
        <taxon>Metazoa</taxon>
        <taxon>Ecdysozoa</taxon>
        <taxon>Nematoda</taxon>
        <taxon>Chromadorea</taxon>
        <taxon>Rhabditida</taxon>
        <taxon>Rhabditina</taxon>
        <taxon>Rhabditomorpha</taxon>
        <taxon>Strongyloidea</taxon>
        <taxon>Metastrongylidae</taxon>
        <taxon>Angiostrongylus</taxon>
    </lineage>
</organism>
<accession>A0A0K0DI49</accession>
<proteinExistence type="predicted"/>
<protein>
    <submittedName>
        <fullName evidence="3">Uncharacterized protein</fullName>
    </submittedName>
</protein>
<dbReference type="AlphaFoldDB" id="A0A0K0DI49"/>
<feature type="region of interest" description="Disordered" evidence="1">
    <location>
        <begin position="12"/>
        <end position="34"/>
    </location>
</feature>
<dbReference type="WBParaSite" id="ACAC_0001093801-mRNA-1">
    <property type="protein sequence ID" value="ACAC_0001093801-mRNA-1"/>
    <property type="gene ID" value="ACAC_0001093801"/>
</dbReference>
<evidence type="ECO:0000313" key="2">
    <source>
        <dbReference type="Proteomes" id="UP000035642"/>
    </source>
</evidence>
<reference evidence="2" key="1">
    <citation type="submission" date="2012-09" db="EMBL/GenBank/DDBJ databases">
        <authorList>
            <person name="Martin A.A."/>
        </authorList>
    </citation>
    <scope>NUCLEOTIDE SEQUENCE</scope>
</reference>
<dbReference type="Proteomes" id="UP000035642">
    <property type="component" value="Unassembled WGS sequence"/>
</dbReference>
<reference evidence="3" key="2">
    <citation type="submission" date="2017-02" db="UniProtKB">
        <authorList>
            <consortium name="WormBaseParasite"/>
        </authorList>
    </citation>
    <scope>IDENTIFICATION</scope>
</reference>
<sequence length="163" mass="17883">MPLVPCLLCSPAGNSEGDSGSGEIAAESTTTTTTPYETARIEENGESNTAKSVFNDEHTVYEERPDEIANIQSSSNSYEQGESIRQHLIEAHAKFVAKAFLYPDLSSSIHYWLMACVEYGTPPNDPMINQIYSTTTTDGDQLIATVSISELRTLEAFLFISNF</sequence>
<evidence type="ECO:0000313" key="3">
    <source>
        <dbReference type="WBParaSite" id="ACAC_0001093801-mRNA-1"/>
    </source>
</evidence>
<evidence type="ECO:0000256" key="1">
    <source>
        <dbReference type="SAM" id="MobiDB-lite"/>
    </source>
</evidence>